<organism evidence="2 3">
    <name type="scientific">Triparma columacea</name>
    <dbReference type="NCBI Taxonomy" id="722753"/>
    <lineage>
        <taxon>Eukaryota</taxon>
        <taxon>Sar</taxon>
        <taxon>Stramenopiles</taxon>
        <taxon>Ochrophyta</taxon>
        <taxon>Bolidophyceae</taxon>
        <taxon>Parmales</taxon>
        <taxon>Triparmaceae</taxon>
        <taxon>Triparma</taxon>
    </lineage>
</organism>
<comment type="caution">
    <text evidence="2">The sequence shown here is derived from an EMBL/GenBank/DDBJ whole genome shotgun (WGS) entry which is preliminary data.</text>
</comment>
<proteinExistence type="predicted"/>
<feature type="region of interest" description="Disordered" evidence="1">
    <location>
        <begin position="462"/>
        <end position="481"/>
    </location>
</feature>
<keyword evidence="3" id="KW-1185">Reference proteome</keyword>
<sequence>MLREYRDAKSFLSLTKKFGKDKLVGEYDQAPDSARASWLILCDLATSGPASPLDTHERPAGLSIDETLQEARVRWRIAKDVNDKFDAAKIKRKARKELRDAGRAVKYNVRLEGAMRFMEAGGGMGETMENIRERIMLFAGFETILNMRVTCKSFKEKIGVELLEKYEKEIAKSISGIDEISSLIRAHILSCPCTLTTPIIKVNQVGERSYDPSLVPYSHSDWDPTISAFKLMFRWGLRQHAISFFQMKRDLEAKHEVIFGMCVLLFDPQLNELSLEKKNLIYMYVEETVYELTKGAAGYPHNTEKGTRLFLMNMVRSFLSTVSHDERLNIDRLCFPLLTAERRLVHENVAALLRDLEEYKGEMWLNMLLSRGGGSGSVAYFYFLIKSVFEVCDQVDVHIREEHEDFDDMISLIEREGFKRARTEREHKQVSNLQGYLGGSERQVNSFWRRWKKREKKIEEARREEARRRALTQGSGRDMRK</sequence>
<gene>
    <name evidence="2" type="ORF">TrCOL_g11499</name>
</gene>
<dbReference type="Proteomes" id="UP001165065">
    <property type="component" value="Unassembled WGS sequence"/>
</dbReference>
<dbReference type="OrthoDB" id="10386144at2759"/>
<dbReference type="AlphaFoldDB" id="A0A9W7L7K8"/>
<reference evidence="3" key="1">
    <citation type="journal article" date="2023" name="Commun. Biol.">
        <title>Genome analysis of Parmales, the sister group of diatoms, reveals the evolutionary specialization of diatoms from phago-mixotrophs to photoautotrophs.</title>
        <authorList>
            <person name="Ban H."/>
            <person name="Sato S."/>
            <person name="Yoshikawa S."/>
            <person name="Yamada K."/>
            <person name="Nakamura Y."/>
            <person name="Ichinomiya M."/>
            <person name="Sato N."/>
            <person name="Blanc-Mathieu R."/>
            <person name="Endo H."/>
            <person name="Kuwata A."/>
            <person name="Ogata H."/>
        </authorList>
    </citation>
    <scope>NUCLEOTIDE SEQUENCE [LARGE SCALE GENOMIC DNA]</scope>
</reference>
<dbReference type="EMBL" id="BRYA01000089">
    <property type="protein sequence ID" value="GMI38645.1"/>
    <property type="molecule type" value="Genomic_DNA"/>
</dbReference>
<evidence type="ECO:0000256" key="1">
    <source>
        <dbReference type="SAM" id="MobiDB-lite"/>
    </source>
</evidence>
<accession>A0A9W7L7K8</accession>
<name>A0A9W7L7K8_9STRA</name>
<protein>
    <submittedName>
        <fullName evidence="2">Uncharacterized protein</fullName>
    </submittedName>
</protein>
<evidence type="ECO:0000313" key="2">
    <source>
        <dbReference type="EMBL" id="GMI38645.1"/>
    </source>
</evidence>
<evidence type="ECO:0000313" key="3">
    <source>
        <dbReference type="Proteomes" id="UP001165065"/>
    </source>
</evidence>